<evidence type="ECO:0000313" key="2">
    <source>
        <dbReference type="EMBL" id="KYN15523.1"/>
    </source>
</evidence>
<dbReference type="Gene3D" id="1.10.238.190">
    <property type="match status" value="1"/>
</dbReference>
<keyword evidence="3" id="KW-1185">Reference proteome</keyword>
<evidence type="ECO:0000256" key="1">
    <source>
        <dbReference type="SAM" id="SignalP"/>
    </source>
</evidence>
<proteinExistence type="predicted"/>
<gene>
    <name evidence="2" type="ORF">ALC57_12308</name>
</gene>
<feature type="signal peptide" evidence="1">
    <location>
        <begin position="1"/>
        <end position="17"/>
    </location>
</feature>
<dbReference type="AlphaFoldDB" id="A0A151J136"/>
<evidence type="ECO:0000313" key="3">
    <source>
        <dbReference type="Proteomes" id="UP000078492"/>
    </source>
</evidence>
<organism evidence="2 3">
    <name type="scientific">Trachymyrmex cornetzi</name>
    <dbReference type="NCBI Taxonomy" id="471704"/>
    <lineage>
        <taxon>Eukaryota</taxon>
        <taxon>Metazoa</taxon>
        <taxon>Ecdysozoa</taxon>
        <taxon>Arthropoda</taxon>
        <taxon>Hexapoda</taxon>
        <taxon>Insecta</taxon>
        <taxon>Pterygota</taxon>
        <taxon>Neoptera</taxon>
        <taxon>Endopterygota</taxon>
        <taxon>Hymenoptera</taxon>
        <taxon>Apocrita</taxon>
        <taxon>Aculeata</taxon>
        <taxon>Formicoidea</taxon>
        <taxon>Formicidae</taxon>
        <taxon>Myrmicinae</taxon>
        <taxon>Trachymyrmex</taxon>
    </lineage>
</organism>
<dbReference type="EMBL" id="KQ980575">
    <property type="protein sequence ID" value="KYN15523.1"/>
    <property type="molecule type" value="Genomic_DNA"/>
</dbReference>
<dbReference type="OrthoDB" id="10579420at2759"/>
<protein>
    <submittedName>
        <fullName evidence="2">Uncharacterized protein</fullName>
    </submittedName>
</protein>
<name>A0A151J136_9HYME</name>
<accession>A0A151J136</accession>
<feature type="chain" id="PRO_5007582417" evidence="1">
    <location>
        <begin position="18"/>
        <end position="148"/>
    </location>
</feature>
<sequence length="148" mass="16646">MKTSILFMCLLVAYAAGNTNETMTTFCNYLEYCSNEVSKYRNKPFPCYDSIIIDSSVLFCVGEKAGLIQNGKIMISECIDYCDVVIKENFVESCKTDVSECVRKDKDLGPCLEGNEIYCRIACIIANVKQGNIKYKCTIPAMNAKKNY</sequence>
<keyword evidence="1" id="KW-0732">Signal</keyword>
<dbReference type="Proteomes" id="UP000078492">
    <property type="component" value="Unassembled WGS sequence"/>
</dbReference>
<reference evidence="2 3" key="1">
    <citation type="submission" date="2015-09" db="EMBL/GenBank/DDBJ databases">
        <title>Trachymyrmex cornetzi WGS genome.</title>
        <authorList>
            <person name="Nygaard S."/>
            <person name="Hu H."/>
            <person name="Boomsma J."/>
            <person name="Zhang G."/>
        </authorList>
    </citation>
    <scope>NUCLEOTIDE SEQUENCE [LARGE SCALE GENOMIC DNA]</scope>
    <source>
        <strain evidence="2">Tcor2-1</strain>
        <tissue evidence="2">Whole body</tissue>
    </source>
</reference>
<dbReference type="InterPro" id="IPR038211">
    <property type="entry name" value="Ant_venon_allerg_soli_2/4_sf"/>
</dbReference>
<dbReference type="KEGG" id="tcz:108764945"/>